<dbReference type="VEuPathDB" id="VectorBase:MDOA016170"/>
<accession>A0A1I8NJI7</accession>
<feature type="signal peptide" evidence="1">
    <location>
        <begin position="1"/>
        <end position="23"/>
    </location>
</feature>
<keyword evidence="1" id="KW-0732">Signal</keyword>
<dbReference type="RefSeq" id="XP_058984179.1">
    <property type="nucleotide sequence ID" value="XM_059128196.1"/>
</dbReference>
<proteinExistence type="predicted"/>
<organism evidence="2">
    <name type="scientific">Musca domestica</name>
    <name type="common">House fly</name>
    <dbReference type="NCBI Taxonomy" id="7370"/>
    <lineage>
        <taxon>Eukaryota</taxon>
        <taxon>Metazoa</taxon>
        <taxon>Ecdysozoa</taxon>
        <taxon>Arthropoda</taxon>
        <taxon>Hexapoda</taxon>
        <taxon>Insecta</taxon>
        <taxon>Pterygota</taxon>
        <taxon>Neoptera</taxon>
        <taxon>Endopterygota</taxon>
        <taxon>Diptera</taxon>
        <taxon>Brachycera</taxon>
        <taxon>Muscomorpha</taxon>
        <taxon>Muscoidea</taxon>
        <taxon>Muscidae</taxon>
        <taxon>Musca</taxon>
    </lineage>
</organism>
<reference evidence="2" key="1">
    <citation type="submission" date="2020-05" db="UniProtKB">
        <authorList>
            <consortium name="EnsemblMetazoa"/>
        </authorList>
    </citation>
    <scope>IDENTIFICATION</scope>
    <source>
        <strain evidence="2">Aabys</strain>
    </source>
</reference>
<dbReference type="EnsemblMetazoa" id="MDOA016170-RA">
    <property type="protein sequence ID" value="MDOA016170-PA"/>
    <property type="gene ID" value="MDOA016170"/>
</dbReference>
<dbReference type="AlphaFoldDB" id="A0A1I8NJI7"/>
<dbReference type="VEuPathDB" id="VectorBase:MDOMA2_013239"/>
<protein>
    <submittedName>
        <fullName evidence="4">Uncharacterized protein LOC131804960</fullName>
    </submittedName>
</protein>
<keyword evidence="3" id="KW-1185">Reference proteome</keyword>
<evidence type="ECO:0000313" key="4">
    <source>
        <dbReference type="RefSeq" id="XP_058984179.1"/>
    </source>
</evidence>
<dbReference type="RefSeq" id="XP_011295103.2">
    <property type="nucleotide sequence ID" value="XM_011296801.3"/>
</dbReference>
<name>A0A1I8NJI7_MUSDO</name>
<evidence type="ECO:0000313" key="2">
    <source>
        <dbReference type="EnsemblMetazoa" id="MDOA016170-PA"/>
    </source>
</evidence>
<reference evidence="4" key="2">
    <citation type="submission" date="2025-05" db="UniProtKB">
        <authorList>
            <consortium name="RefSeq"/>
        </authorList>
    </citation>
    <scope>IDENTIFICATION</scope>
    <source>
        <strain evidence="4">Aabys</strain>
        <tissue evidence="4">Whole body</tissue>
    </source>
</reference>
<dbReference type="KEGG" id="mde:105262259"/>
<feature type="chain" id="PRO_5044561897" evidence="1">
    <location>
        <begin position="24"/>
        <end position="156"/>
    </location>
</feature>
<dbReference type="Proteomes" id="UP001652621">
    <property type="component" value="Unplaced"/>
</dbReference>
<sequence>MFNNKTIFLIGVLLAISIGLSSSAGLCKGCKGKLLVKQLETLDSKRKCWLSMDNHVLLNFKLAVLKGVAGVLEDLYTKSNDLSRAECKTEPIAECEATADKDADIECVTNRMKAMANAYVQLEECNGELLDRKDLNMMFKVMAGSAVGWRVVHPQC</sequence>
<gene>
    <name evidence="2" type="primary">105262259</name>
    <name evidence="4" type="synonym">LOC131804960</name>
</gene>
<evidence type="ECO:0000313" key="3">
    <source>
        <dbReference type="Proteomes" id="UP001652621"/>
    </source>
</evidence>
<evidence type="ECO:0000256" key="1">
    <source>
        <dbReference type="SAM" id="SignalP"/>
    </source>
</evidence>